<dbReference type="OrthoDB" id="6514444at2759"/>
<keyword evidence="2" id="KW-1185">Reference proteome</keyword>
<organism evidence="1 2">
    <name type="scientific">Leptotrombidium deliense</name>
    <dbReference type="NCBI Taxonomy" id="299467"/>
    <lineage>
        <taxon>Eukaryota</taxon>
        <taxon>Metazoa</taxon>
        <taxon>Ecdysozoa</taxon>
        <taxon>Arthropoda</taxon>
        <taxon>Chelicerata</taxon>
        <taxon>Arachnida</taxon>
        <taxon>Acari</taxon>
        <taxon>Acariformes</taxon>
        <taxon>Trombidiformes</taxon>
        <taxon>Prostigmata</taxon>
        <taxon>Anystina</taxon>
        <taxon>Parasitengona</taxon>
        <taxon>Trombiculoidea</taxon>
        <taxon>Trombiculidae</taxon>
        <taxon>Leptotrombidium</taxon>
    </lineage>
</organism>
<evidence type="ECO:0000313" key="1">
    <source>
        <dbReference type="EMBL" id="RWS18705.1"/>
    </source>
</evidence>
<reference evidence="1 2" key="1">
    <citation type="journal article" date="2018" name="Gigascience">
        <title>Genomes of trombidid mites reveal novel predicted allergens and laterally-transferred genes associated with secondary metabolism.</title>
        <authorList>
            <person name="Dong X."/>
            <person name="Chaisiri K."/>
            <person name="Xia D."/>
            <person name="Armstrong S.D."/>
            <person name="Fang Y."/>
            <person name="Donnelly M.J."/>
            <person name="Kadowaki T."/>
            <person name="McGarry J.W."/>
            <person name="Darby A.C."/>
            <person name="Makepeace B.L."/>
        </authorList>
    </citation>
    <scope>NUCLEOTIDE SEQUENCE [LARGE SCALE GENOMIC DNA]</scope>
    <source>
        <strain evidence="1">UoL-UT</strain>
    </source>
</reference>
<comment type="caution">
    <text evidence="1">The sequence shown here is derived from an EMBL/GenBank/DDBJ whole genome shotgun (WGS) entry which is preliminary data.</text>
</comment>
<proteinExistence type="predicted"/>
<dbReference type="Proteomes" id="UP000288716">
    <property type="component" value="Unassembled WGS sequence"/>
</dbReference>
<dbReference type="AlphaFoldDB" id="A0A443RU39"/>
<sequence length="99" mass="11606">MGQLPRRIIVGFVDNSALKDSLGHNIFHFHHYNISFIACYVNGVQFPSKVYQPNFERKLCNREFEGLFKGLNQNMSDSSMNLDKFSFLKGSRIIERFWI</sequence>
<dbReference type="STRING" id="299467.A0A443RU39"/>
<name>A0A443RU39_9ACAR</name>
<protein>
    <submittedName>
        <fullName evidence="1">Uncharacterized protein</fullName>
    </submittedName>
</protein>
<gene>
    <name evidence="1" type="ORF">B4U80_07203</name>
</gene>
<accession>A0A443RU39</accession>
<evidence type="ECO:0000313" key="2">
    <source>
        <dbReference type="Proteomes" id="UP000288716"/>
    </source>
</evidence>
<dbReference type="EMBL" id="NCKV01035582">
    <property type="protein sequence ID" value="RWS18705.1"/>
    <property type="molecule type" value="Genomic_DNA"/>
</dbReference>
<dbReference type="VEuPathDB" id="VectorBase:LDEU013335"/>